<protein>
    <submittedName>
        <fullName evidence="1">Uncharacterized protein</fullName>
    </submittedName>
</protein>
<accession>A0A8J2RGB2</accession>
<evidence type="ECO:0000313" key="1">
    <source>
        <dbReference type="EMBL" id="CAH0102233.1"/>
    </source>
</evidence>
<dbReference type="OrthoDB" id="6385301at2759"/>
<comment type="caution">
    <text evidence="1">The sequence shown here is derived from an EMBL/GenBank/DDBJ whole genome shotgun (WGS) entry which is preliminary data.</text>
</comment>
<gene>
    <name evidence="1" type="ORF">DGAL_LOCUS4624</name>
</gene>
<sequence>MLRKRRQKSFVGPRQMRNRVNERLQEYYPEVEKEDMSNLVDMPCKEKIRNIDDIPETCNEHLGCSQRQVTHQMERQNPELQIDVIFKLRCQLWRGSLTNA</sequence>
<name>A0A8J2RGB2_9CRUS</name>
<reference evidence="1" key="1">
    <citation type="submission" date="2021-11" db="EMBL/GenBank/DDBJ databases">
        <authorList>
            <person name="Schell T."/>
        </authorList>
    </citation>
    <scope>NUCLEOTIDE SEQUENCE</scope>
    <source>
        <strain evidence="1">M5</strain>
    </source>
</reference>
<dbReference type="AlphaFoldDB" id="A0A8J2RGB2"/>
<dbReference type="EMBL" id="CAKKLH010000078">
    <property type="protein sequence ID" value="CAH0102233.1"/>
    <property type="molecule type" value="Genomic_DNA"/>
</dbReference>
<dbReference type="Proteomes" id="UP000789390">
    <property type="component" value="Unassembled WGS sequence"/>
</dbReference>
<keyword evidence="2" id="KW-1185">Reference proteome</keyword>
<organism evidence="1 2">
    <name type="scientific">Daphnia galeata</name>
    <dbReference type="NCBI Taxonomy" id="27404"/>
    <lineage>
        <taxon>Eukaryota</taxon>
        <taxon>Metazoa</taxon>
        <taxon>Ecdysozoa</taxon>
        <taxon>Arthropoda</taxon>
        <taxon>Crustacea</taxon>
        <taxon>Branchiopoda</taxon>
        <taxon>Diplostraca</taxon>
        <taxon>Cladocera</taxon>
        <taxon>Anomopoda</taxon>
        <taxon>Daphniidae</taxon>
        <taxon>Daphnia</taxon>
    </lineage>
</organism>
<evidence type="ECO:0000313" key="2">
    <source>
        <dbReference type="Proteomes" id="UP000789390"/>
    </source>
</evidence>
<proteinExistence type="predicted"/>